<dbReference type="RefSeq" id="WP_305003267.1">
    <property type="nucleotide sequence ID" value="NZ_JAUQUB010000002.1"/>
</dbReference>
<evidence type="ECO:0000256" key="3">
    <source>
        <dbReference type="ARBA" id="ARBA00023163"/>
    </source>
</evidence>
<dbReference type="InterPro" id="IPR003593">
    <property type="entry name" value="AAA+_ATPase"/>
</dbReference>
<comment type="caution">
    <text evidence="5">The sequence shown here is derived from an EMBL/GenBank/DDBJ whole genome shotgun (WGS) entry which is preliminary data.</text>
</comment>
<organism evidence="5 6">
    <name type="scientific">Antiquaquibacter soli</name>
    <dbReference type="NCBI Taxonomy" id="3064523"/>
    <lineage>
        <taxon>Bacteria</taxon>
        <taxon>Bacillati</taxon>
        <taxon>Actinomycetota</taxon>
        <taxon>Actinomycetes</taxon>
        <taxon>Micrococcales</taxon>
        <taxon>Microbacteriaceae</taxon>
        <taxon>Antiquaquibacter</taxon>
    </lineage>
</organism>
<name>A0ABT9BTW5_9MICO</name>
<keyword evidence="6" id="KW-1185">Reference proteome</keyword>
<dbReference type="Gene3D" id="1.25.40.10">
    <property type="entry name" value="Tetratricopeptide repeat domain"/>
    <property type="match status" value="1"/>
</dbReference>
<evidence type="ECO:0000313" key="6">
    <source>
        <dbReference type="Proteomes" id="UP001241072"/>
    </source>
</evidence>
<dbReference type="InterPro" id="IPR041664">
    <property type="entry name" value="AAA_16"/>
</dbReference>
<dbReference type="PANTHER" id="PTHR44688:SF16">
    <property type="entry name" value="DNA-BINDING TRANSCRIPTIONAL ACTIVATOR DEVR_DOSR"/>
    <property type="match status" value="1"/>
</dbReference>
<accession>A0ABT9BTW5</accession>
<evidence type="ECO:0000256" key="2">
    <source>
        <dbReference type="ARBA" id="ARBA00023125"/>
    </source>
</evidence>
<feature type="domain" description="HTH luxR-type" evidence="4">
    <location>
        <begin position="822"/>
        <end position="885"/>
    </location>
</feature>
<dbReference type="PANTHER" id="PTHR44688">
    <property type="entry name" value="DNA-BINDING TRANSCRIPTIONAL ACTIVATOR DEVR_DOSR"/>
    <property type="match status" value="1"/>
</dbReference>
<dbReference type="SUPFAM" id="SSF46894">
    <property type="entry name" value="C-terminal effector domain of the bipartite response regulators"/>
    <property type="match status" value="1"/>
</dbReference>
<dbReference type="Pfam" id="PF13191">
    <property type="entry name" value="AAA_16"/>
    <property type="match status" value="1"/>
</dbReference>
<dbReference type="CDD" id="cd06170">
    <property type="entry name" value="LuxR_C_like"/>
    <property type="match status" value="1"/>
</dbReference>
<keyword evidence="3" id="KW-0804">Transcription</keyword>
<evidence type="ECO:0000313" key="5">
    <source>
        <dbReference type="EMBL" id="MDO7882835.1"/>
    </source>
</evidence>
<keyword evidence="2" id="KW-0238">DNA-binding</keyword>
<dbReference type="PRINTS" id="PR00038">
    <property type="entry name" value="HTHLUXR"/>
</dbReference>
<dbReference type="PROSITE" id="PS50043">
    <property type="entry name" value="HTH_LUXR_2"/>
    <property type="match status" value="1"/>
</dbReference>
<dbReference type="SUPFAM" id="SSF52540">
    <property type="entry name" value="P-loop containing nucleoside triphosphate hydrolases"/>
    <property type="match status" value="1"/>
</dbReference>
<dbReference type="InterPro" id="IPR027417">
    <property type="entry name" value="P-loop_NTPase"/>
</dbReference>
<evidence type="ECO:0000259" key="4">
    <source>
        <dbReference type="PROSITE" id="PS50043"/>
    </source>
</evidence>
<dbReference type="Gene3D" id="3.40.50.300">
    <property type="entry name" value="P-loop containing nucleotide triphosphate hydrolases"/>
    <property type="match status" value="1"/>
</dbReference>
<dbReference type="InterPro" id="IPR011990">
    <property type="entry name" value="TPR-like_helical_dom_sf"/>
</dbReference>
<keyword evidence="1" id="KW-0805">Transcription regulation</keyword>
<proteinExistence type="predicted"/>
<dbReference type="InterPro" id="IPR036388">
    <property type="entry name" value="WH-like_DNA-bd_sf"/>
</dbReference>
<dbReference type="EMBL" id="JAUQUB010000002">
    <property type="protein sequence ID" value="MDO7882835.1"/>
    <property type="molecule type" value="Genomic_DNA"/>
</dbReference>
<dbReference type="Gene3D" id="1.10.10.10">
    <property type="entry name" value="Winged helix-like DNA-binding domain superfamily/Winged helix DNA-binding domain"/>
    <property type="match status" value="1"/>
</dbReference>
<evidence type="ECO:0000256" key="1">
    <source>
        <dbReference type="ARBA" id="ARBA00023015"/>
    </source>
</evidence>
<dbReference type="Proteomes" id="UP001241072">
    <property type="component" value="Unassembled WGS sequence"/>
</dbReference>
<dbReference type="Pfam" id="PF00196">
    <property type="entry name" value="GerE"/>
    <property type="match status" value="1"/>
</dbReference>
<dbReference type="PROSITE" id="PS00622">
    <property type="entry name" value="HTH_LUXR_1"/>
    <property type="match status" value="1"/>
</dbReference>
<gene>
    <name evidence="5" type="ORF">Q5716_11420</name>
</gene>
<protein>
    <submittedName>
        <fullName evidence="5">LuxR C-terminal-related transcriptional regulator</fullName>
    </submittedName>
</protein>
<dbReference type="SMART" id="SM00421">
    <property type="entry name" value="HTH_LUXR"/>
    <property type="match status" value="1"/>
</dbReference>
<dbReference type="InterPro" id="IPR000792">
    <property type="entry name" value="Tscrpt_reg_LuxR_C"/>
</dbReference>
<dbReference type="InterPro" id="IPR016032">
    <property type="entry name" value="Sig_transdc_resp-reg_C-effctor"/>
</dbReference>
<reference evidence="5 6" key="1">
    <citation type="submission" date="2023-07" db="EMBL/GenBank/DDBJ databases">
        <title>Protaetiibacter sp. nov WY-16 isolated from soil.</title>
        <authorList>
            <person name="Liu B."/>
            <person name="Wan Y."/>
        </authorList>
    </citation>
    <scope>NUCLEOTIDE SEQUENCE [LARGE SCALE GENOMIC DNA]</scope>
    <source>
        <strain evidence="5 6">WY-16</strain>
    </source>
</reference>
<sequence>MTRSAPTGTRAADSRWPLVGRGALVDRLRRWLAGDGARVAVLYGPSGVGKSRLAAEVAAALVATGWASFPVTASTIMATVPLGALTPLFASGRDALDAVATDAGALFRRATEAVRDASAGRPALLVVDDLSLLDPLSTTLIAQLVASGSVRLLATVRDGEPLPDPIMTLWSADAALRVDVPPLTVPDYEALLADVLGGAVAHRTAVELHQSTAGNPLFLRELAIGALEAERLVERAGVWQLIGEPVGTPALRDLILSRLRHLDDAERDVVERLALCGELPVDQLRAEGARAAVIRLESAGIVALGDGPRGLAARLVHPQYAGAVVGSLSRLRVSDVLLEQAGILEADRSSASDDLRVVMWRLEAGRATDPELLASAARLARQAGDHATVDRLAAAAIRVAGDRPDLLLLQGEALLRMGRAADALAVLSRSRPEDAPPELRTAIAATTAMAHASIHDGLEAGLGVVAAAEQSLDSPDVGLVLTRSLIELYQNRAIEADALLARLDVELGDSPAERALIASARAQPHAALGRTDEALRDARLALDFARATNGAAIPGLTVANTLATLATVQLHVGDLDGALQSATSALLESLVADDEIVARSIEFLLARIEWERGNLDAAERWNLDTMSGALSLGPISLHVPAACGLAITLATRGDAAAARDALATVPDPADHVPGAVIARAWLSALSGDAAAARTALLGGAERFGRPGHRYLEAVMLFHLTRLGFAADAAPLLAALARETGSALFDRQARHAAAEATGDRAGLVAVAEEWAASGARLFAAEAFASAARAARRAEEHRAAVSLQASADEHARACGGASTPLLQFTEELSPLTRREREIGALAAQGLSSKEIADRLFLSARTVDNHLQSLYGKLGIRGRHELKAASLR</sequence>
<dbReference type="SMART" id="SM00382">
    <property type="entry name" value="AAA"/>
    <property type="match status" value="1"/>
</dbReference>